<feature type="signal peptide" evidence="1">
    <location>
        <begin position="1"/>
        <end position="18"/>
    </location>
</feature>
<name>A0ABR1QLX3_9PEZI</name>
<comment type="caution">
    <text evidence="2">The sequence shown here is derived from an EMBL/GenBank/DDBJ whole genome shotgun (WGS) entry which is preliminary data.</text>
</comment>
<feature type="chain" id="PRO_5047089344" evidence="1">
    <location>
        <begin position="19"/>
        <end position="109"/>
    </location>
</feature>
<sequence>MKSSIFALLAASAQLISASPMNTPTAVKSRRDSGCWNVASPRCCLPNVCVCRGDSGIYQLNRDNLAQGGDACDPPWGYIGEGRSSFPGYCCREAPDGTLVEIATGEIVE</sequence>
<evidence type="ECO:0000256" key="1">
    <source>
        <dbReference type="SAM" id="SignalP"/>
    </source>
</evidence>
<evidence type="ECO:0000313" key="3">
    <source>
        <dbReference type="Proteomes" id="UP001391051"/>
    </source>
</evidence>
<dbReference type="Proteomes" id="UP001391051">
    <property type="component" value="Unassembled WGS sequence"/>
</dbReference>
<dbReference type="EMBL" id="JAQQWE010000003">
    <property type="protein sequence ID" value="KAK7959342.1"/>
    <property type="molecule type" value="Genomic_DNA"/>
</dbReference>
<organism evidence="2 3">
    <name type="scientific">Apiospora aurea</name>
    <dbReference type="NCBI Taxonomy" id="335848"/>
    <lineage>
        <taxon>Eukaryota</taxon>
        <taxon>Fungi</taxon>
        <taxon>Dikarya</taxon>
        <taxon>Ascomycota</taxon>
        <taxon>Pezizomycotina</taxon>
        <taxon>Sordariomycetes</taxon>
        <taxon>Xylariomycetidae</taxon>
        <taxon>Amphisphaeriales</taxon>
        <taxon>Apiosporaceae</taxon>
        <taxon>Apiospora</taxon>
    </lineage>
</organism>
<dbReference type="RefSeq" id="XP_066703045.1">
    <property type="nucleotide sequence ID" value="XM_066840418.1"/>
</dbReference>
<reference evidence="2 3" key="1">
    <citation type="submission" date="2023-01" db="EMBL/GenBank/DDBJ databases">
        <title>Analysis of 21 Apiospora genomes using comparative genomics revels a genus with tremendous synthesis potential of carbohydrate active enzymes and secondary metabolites.</title>
        <authorList>
            <person name="Sorensen T."/>
        </authorList>
    </citation>
    <scope>NUCLEOTIDE SEQUENCE [LARGE SCALE GENOMIC DNA]</scope>
    <source>
        <strain evidence="2 3">CBS 24483</strain>
    </source>
</reference>
<keyword evidence="1" id="KW-0732">Signal</keyword>
<dbReference type="GeneID" id="92073480"/>
<evidence type="ECO:0000313" key="2">
    <source>
        <dbReference type="EMBL" id="KAK7959342.1"/>
    </source>
</evidence>
<proteinExistence type="predicted"/>
<accession>A0ABR1QLX3</accession>
<protein>
    <submittedName>
        <fullName evidence="2">Uncharacterized protein</fullName>
    </submittedName>
</protein>
<keyword evidence="3" id="KW-1185">Reference proteome</keyword>
<gene>
    <name evidence="2" type="ORF">PG986_004196</name>
</gene>